<dbReference type="EMBL" id="WUEZ01000072">
    <property type="protein sequence ID" value="NEI38887.1"/>
    <property type="molecule type" value="Genomic_DNA"/>
</dbReference>
<evidence type="ECO:0000313" key="3">
    <source>
        <dbReference type="Proteomes" id="UP000471560"/>
    </source>
</evidence>
<sequence length="146" mass="16548">MSASGVAVFDKTLQTTNIWLDDLMADQGPDRQLAWHVLGAVLHTLRDRLPIDLAAHLSAQLPLLVRGAYYDRYDPSKQPVRSRSLDEFLEQVNDELSSTRPVDAKEAVRSVFRVLSHYIDPGEVRKVRHGLPAEVQALWPDPDMRH</sequence>
<evidence type="ECO:0000313" key="1">
    <source>
        <dbReference type="EMBL" id="NEI38887.1"/>
    </source>
</evidence>
<dbReference type="Pfam" id="PF10025">
    <property type="entry name" value="DUF2267"/>
    <property type="match status" value="1"/>
</dbReference>
<name>A0A179BDZ1_RHILE</name>
<organism evidence="2">
    <name type="scientific">Rhizobium leguminosarum</name>
    <dbReference type="NCBI Taxonomy" id="384"/>
    <lineage>
        <taxon>Bacteria</taxon>
        <taxon>Pseudomonadati</taxon>
        <taxon>Pseudomonadota</taxon>
        <taxon>Alphaproteobacteria</taxon>
        <taxon>Hyphomicrobiales</taxon>
        <taxon>Rhizobiaceae</taxon>
        <taxon>Rhizobium/Agrobacterium group</taxon>
        <taxon>Rhizobium</taxon>
    </lineage>
</organism>
<comment type="caution">
    <text evidence="2">The sequence shown here is derived from an EMBL/GenBank/DDBJ whole genome shotgun (WGS) entry which is preliminary data.</text>
</comment>
<reference evidence="1 3" key="2">
    <citation type="submission" date="2019-12" db="EMBL/GenBank/DDBJ databases">
        <title>Rhizobium genotypes associated with high levels of biological nitrogen fixation by grain legumes in a temperate-maritime cropping system.</title>
        <authorList>
            <person name="Maluk M."/>
            <person name="Francesc Ferrando Molina F."/>
            <person name="Lopez Del Egido L."/>
            <person name="Lafos M."/>
            <person name="Langarica-Fuentes A."/>
            <person name="Gebre Yohannes G."/>
            <person name="Young M.W."/>
            <person name="Martin P."/>
            <person name="Gantlett R."/>
            <person name="Kenicer G."/>
            <person name="Hawes C."/>
            <person name="Begg G.S."/>
            <person name="Quilliam R.S."/>
            <person name="Squire G.R."/>
            <person name="Poole P.S."/>
            <person name="Young P.W."/>
            <person name="Iannetta P.M."/>
            <person name="James E.K."/>
        </authorList>
    </citation>
    <scope>NUCLEOTIDE SEQUENCE [LARGE SCALE GENOMIC DNA]</scope>
    <source>
        <strain evidence="1 3">JHI1096</strain>
    </source>
</reference>
<dbReference type="InterPro" id="IPR018727">
    <property type="entry name" value="DUF2267"/>
</dbReference>
<proteinExistence type="predicted"/>
<dbReference type="eggNOG" id="COG5502">
    <property type="taxonomic scope" value="Bacteria"/>
</dbReference>
<dbReference type="InterPro" id="IPR038282">
    <property type="entry name" value="DUF2267_sf"/>
</dbReference>
<dbReference type="EMBL" id="LWBS01000439">
    <property type="protein sequence ID" value="OAP89234.1"/>
    <property type="molecule type" value="Genomic_DNA"/>
</dbReference>
<protein>
    <submittedName>
        <fullName evidence="1">DUF2267 domain-containing protein</fullName>
    </submittedName>
</protein>
<accession>A0A179BDZ1</accession>
<dbReference type="Proteomes" id="UP000471560">
    <property type="component" value="Unassembled WGS sequence"/>
</dbReference>
<dbReference type="RefSeq" id="WP_064250491.1">
    <property type="nucleotide sequence ID" value="NZ_CAXURF020000002.1"/>
</dbReference>
<reference evidence="2" key="1">
    <citation type="submission" date="2016-04" db="EMBL/GenBank/DDBJ databases">
        <title>Fast-growing isolate from the root nodules of Vavilovia formosa.</title>
        <authorList>
            <person name="Kimeklis A."/>
            <person name="Safronova V."/>
            <person name="Belimov A."/>
            <person name="Andronov E."/>
        </authorList>
    </citation>
    <scope>NUCLEOTIDE SEQUENCE [LARGE SCALE GENOMIC DNA]</scope>
    <source>
        <strain evidence="2">Vaf-46</strain>
    </source>
</reference>
<dbReference type="Gene3D" id="1.10.490.110">
    <property type="entry name" value="Uncharacterized conserved protein DUF2267"/>
    <property type="match status" value="1"/>
</dbReference>
<gene>
    <name evidence="2" type="ORF">A4U53_07245</name>
    <name evidence="1" type="ORF">GR204_33975</name>
</gene>
<evidence type="ECO:0000313" key="2">
    <source>
        <dbReference type="EMBL" id="OAP89234.1"/>
    </source>
</evidence>
<dbReference type="AlphaFoldDB" id="A0A179BDZ1"/>